<comment type="caution">
    <text evidence="1">The sequence shown here is derived from an EMBL/GenBank/DDBJ whole genome shotgun (WGS) entry which is preliminary data.</text>
</comment>
<proteinExistence type="predicted"/>
<evidence type="ECO:0008006" key="3">
    <source>
        <dbReference type="Google" id="ProtNLM"/>
    </source>
</evidence>
<dbReference type="PANTHER" id="PTHR47027:SF20">
    <property type="entry name" value="REVERSE TRANSCRIPTASE-LIKE PROTEIN WITH RNA-DIRECTED DNA POLYMERASE DOMAIN"/>
    <property type="match status" value="1"/>
</dbReference>
<dbReference type="AlphaFoldDB" id="A0AAV4H3A0"/>
<organism evidence="1 2">
    <name type="scientific">Elysia marginata</name>
    <dbReference type="NCBI Taxonomy" id="1093978"/>
    <lineage>
        <taxon>Eukaryota</taxon>
        <taxon>Metazoa</taxon>
        <taxon>Spiralia</taxon>
        <taxon>Lophotrochozoa</taxon>
        <taxon>Mollusca</taxon>
        <taxon>Gastropoda</taxon>
        <taxon>Heterobranchia</taxon>
        <taxon>Euthyneura</taxon>
        <taxon>Panpulmonata</taxon>
        <taxon>Sacoglossa</taxon>
        <taxon>Placobranchoidea</taxon>
        <taxon>Plakobranchidae</taxon>
        <taxon>Elysia</taxon>
    </lineage>
</organism>
<dbReference type="PANTHER" id="PTHR47027">
    <property type="entry name" value="REVERSE TRANSCRIPTASE DOMAIN-CONTAINING PROTEIN"/>
    <property type="match status" value="1"/>
</dbReference>
<protein>
    <recommendedName>
        <fullName evidence="3">Reverse transcriptase domain-containing protein</fullName>
    </recommendedName>
</protein>
<dbReference type="EMBL" id="BMAT01012409">
    <property type="protein sequence ID" value="GFR91801.1"/>
    <property type="molecule type" value="Genomic_DNA"/>
</dbReference>
<keyword evidence="2" id="KW-1185">Reference proteome</keyword>
<name>A0AAV4H3A0_9GAST</name>
<evidence type="ECO:0000313" key="2">
    <source>
        <dbReference type="Proteomes" id="UP000762676"/>
    </source>
</evidence>
<sequence>MSLSTSAIRHLFLPTPALRLPRVRRWHFSPHQKRWQPIKPITFWSKNKGASSVHQNDALCSRCRPRAHCGEALQRLISYLANACREFSLTISLKKINIMGQHVDTTPTIAIDEQILEVVDKFIYLGSTISNNLSMDAELNVRICKAPTTMDHLSKRVWSTQC</sequence>
<dbReference type="Proteomes" id="UP000762676">
    <property type="component" value="Unassembled WGS sequence"/>
</dbReference>
<evidence type="ECO:0000313" key="1">
    <source>
        <dbReference type="EMBL" id="GFR91801.1"/>
    </source>
</evidence>
<reference evidence="1 2" key="1">
    <citation type="journal article" date="2021" name="Elife">
        <title>Chloroplast acquisition without the gene transfer in kleptoplastic sea slugs, Plakobranchus ocellatus.</title>
        <authorList>
            <person name="Maeda T."/>
            <person name="Takahashi S."/>
            <person name="Yoshida T."/>
            <person name="Shimamura S."/>
            <person name="Takaki Y."/>
            <person name="Nagai Y."/>
            <person name="Toyoda A."/>
            <person name="Suzuki Y."/>
            <person name="Arimoto A."/>
            <person name="Ishii H."/>
            <person name="Satoh N."/>
            <person name="Nishiyama T."/>
            <person name="Hasebe M."/>
            <person name="Maruyama T."/>
            <person name="Minagawa J."/>
            <person name="Obokata J."/>
            <person name="Shigenobu S."/>
        </authorList>
    </citation>
    <scope>NUCLEOTIDE SEQUENCE [LARGE SCALE GENOMIC DNA]</scope>
</reference>
<gene>
    <name evidence="1" type="ORF">ElyMa_006185000</name>
</gene>
<accession>A0AAV4H3A0</accession>